<reference evidence="2 3" key="1">
    <citation type="submission" date="2014-04" db="EMBL/GenBank/DDBJ databases">
        <authorList>
            <consortium name="DOE Joint Genome Institute"/>
            <person name="Kuo A."/>
            <person name="Kohler A."/>
            <person name="Jargeat P."/>
            <person name="Nagy L.G."/>
            <person name="Floudas D."/>
            <person name="Copeland A."/>
            <person name="Barry K.W."/>
            <person name="Cichocki N."/>
            <person name="Veneault-Fourrey C."/>
            <person name="LaButti K."/>
            <person name="Lindquist E.A."/>
            <person name="Lipzen A."/>
            <person name="Lundell T."/>
            <person name="Morin E."/>
            <person name="Murat C."/>
            <person name="Sun H."/>
            <person name="Tunlid A."/>
            <person name="Henrissat B."/>
            <person name="Grigoriev I.V."/>
            <person name="Hibbett D.S."/>
            <person name="Martin F."/>
            <person name="Nordberg H.P."/>
            <person name="Cantor M.N."/>
            <person name="Hua S.X."/>
        </authorList>
    </citation>
    <scope>NUCLEOTIDE SEQUENCE [LARGE SCALE GENOMIC DNA]</scope>
    <source>
        <strain evidence="2 3">Ve08.2h10</strain>
    </source>
</reference>
<dbReference type="HOGENOM" id="CLU_2067032_0_0_1"/>
<evidence type="ECO:0000256" key="1">
    <source>
        <dbReference type="SAM" id="MobiDB-lite"/>
    </source>
</evidence>
<dbReference type="EMBL" id="KN825323">
    <property type="protein sequence ID" value="KIK92030.1"/>
    <property type="molecule type" value="Genomic_DNA"/>
</dbReference>
<feature type="region of interest" description="Disordered" evidence="1">
    <location>
        <begin position="26"/>
        <end position="66"/>
    </location>
</feature>
<dbReference type="OrthoDB" id="3260017at2759"/>
<name>A0A0D0E498_9AGAM</name>
<keyword evidence="3" id="KW-1185">Reference proteome</keyword>
<organism evidence="2 3">
    <name type="scientific">Paxillus rubicundulus Ve08.2h10</name>
    <dbReference type="NCBI Taxonomy" id="930991"/>
    <lineage>
        <taxon>Eukaryota</taxon>
        <taxon>Fungi</taxon>
        <taxon>Dikarya</taxon>
        <taxon>Basidiomycota</taxon>
        <taxon>Agaricomycotina</taxon>
        <taxon>Agaricomycetes</taxon>
        <taxon>Agaricomycetidae</taxon>
        <taxon>Boletales</taxon>
        <taxon>Paxilineae</taxon>
        <taxon>Paxillaceae</taxon>
        <taxon>Paxillus</taxon>
    </lineage>
</organism>
<accession>A0A0D0E498</accession>
<evidence type="ECO:0000313" key="2">
    <source>
        <dbReference type="EMBL" id="KIK92030.1"/>
    </source>
</evidence>
<evidence type="ECO:0000313" key="3">
    <source>
        <dbReference type="Proteomes" id="UP000054538"/>
    </source>
</evidence>
<dbReference type="Proteomes" id="UP000054538">
    <property type="component" value="Unassembled WGS sequence"/>
</dbReference>
<dbReference type="InParanoid" id="A0A0D0E498"/>
<reference evidence="3" key="2">
    <citation type="submission" date="2015-01" db="EMBL/GenBank/DDBJ databases">
        <title>Evolutionary Origins and Diversification of the Mycorrhizal Mutualists.</title>
        <authorList>
            <consortium name="DOE Joint Genome Institute"/>
            <consortium name="Mycorrhizal Genomics Consortium"/>
            <person name="Kohler A."/>
            <person name="Kuo A."/>
            <person name="Nagy L.G."/>
            <person name="Floudas D."/>
            <person name="Copeland A."/>
            <person name="Barry K.W."/>
            <person name="Cichocki N."/>
            <person name="Veneault-Fourrey C."/>
            <person name="LaButti K."/>
            <person name="Lindquist E.A."/>
            <person name="Lipzen A."/>
            <person name="Lundell T."/>
            <person name="Morin E."/>
            <person name="Murat C."/>
            <person name="Riley R."/>
            <person name="Ohm R."/>
            <person name="Sun H."/>
            <person name="Tunlid A."/>
            <person name="Henrissat B."/>
            <person name="Grigoriev I.V."/>
            <person name="Hibbett D.S."/>
            <person name="Martin F."/>
        </authorList>
    </citation>
    <scope>NUCLEOTIDE SEQUENCE [LARGE SCALE GENOMIC DNA]</scope>
    <source>
        <strain evidence="3">Ve08.2h10</strain>
    </source>
</reference>
<feature type="region of interest" description="Disordered" evidence="1">
    <location>
        <begin position="90"/>
        <end position="119"/>
    </location>
</feature>
<dbReference type="AlphaFoldDB" id="A0A0D0E498"/>
<feature type="compositionally biased region" description="Polar residues" evidence="1">
    <location>
        <begin position="39"/>
        <end position="51"/>
    </location>
</feature>
<feature type="compositionally biased region" description="Polar residues" evidence="1">
    <location>
        <begin position="107"/>
        <end position="119"/>
    </location>
</feature>
<feature type="non-terminal residue" evidence="2">
    <location>
        <position position="1"/>
    </location>
</feature>
<protein>
    <submittedName>
        <fullName evidence="2">Uncharacterized protein</fullName>
    </submittedName>
</protein>
<proteinExistence type="predicted"/>
<gene>
    <name evidence="2" type="ORF">PAXRUDRAFT_148196</name>
</gene>
<sequence>IANLDQCAVNTDGTLKDVSEITFYDSEGNNQPIPMHSVINPTSSQDQTSCTARGKSQDNLAASGAAPAHKITGTCQCKLTCKLTTDENAASTSTSGQKWKNPEQALDNATPTTARQEHR</sequence>